<dbReference type="Proteomes" id="UP001623558">
    <property type="component" value="Unassembled WGS sequence"/>
</dbReference>
<evidence type="ECO:0000313" key="3">
    <source>
        <dbReference type="Proteomes" id="UP001623558"/>
    </source>
</evidence>
<dbReference type="Gene3D" id="3.40.30.10">
    <property type="entry name" value="Glutaredoxin"/>
    <property type="match status" value="1"/>
</dbReference>
<sequence>MIEKRSFVFMVSIGFLIIFILLLVYFKYVELRGQRGLPTSKNIIWIQNKPLRENYKFFLIVLIFHPDCDYCKYEATEIFKNREKFSRVNFWWISYAKKTEILTFKNKYLPGNIDQMSIGFIPIDKLSNIFGNVTIPHIYIYNNEKLLIKEFKGETKIEALIQYIK</sequence>
<dbReference type="RefSeq" id="WP_406749297.1">
    <property type="nucleotide sequence ID" value="NZ_JBEWZH010000001.1"/>
</dbReference>
<accession>A0ABW8RQ37</accession>
<evidence type="ECO:0000256" key="1">
    <source>
        <dbReference type="SAM" id="Phobius"/>
    </source>
</evidence>
<keyword evidence="1" id="KW-1133">Transmembrane helix</keyword>
<gene>
    <name evidence="2" type="ORF">U0R11_00455</name>
</gene>
<feature type="transmembrane region" description="Helical" evidence="1">
    <location>
        <begin position="6"/>
        <end position="26"/>
    </location>
</feature>
<reference evidence="2 3" key="1">
    <citation type="submission" date="2024-07" db="EMBL/GenBank/DDBJ databases">
        <authorList>
            <person name="Pitt A."/>
            <person name="Hahn M.W."/>
        </authorList>
    </citation>
    <scope>NUCLEOTIDE SEQUENCE [LARGE SCALE GENOMIC DNA]</scope>
    <source>
        <strain evidence="2 3">1-SAACH-A3</strain>
    </source>
</reference>
<dbReference type="EMBL" id="JBEWZH010000001">
    <property type="protein sequence ID" value="MFL0160851.1"/>
    <property type="molecule type" value="Genomic_DNA"/>
</dbReference>
<keyword evidence="1" id="KW-0812">Transmembrane</keyword>
<name>A0ABW8RQ37_9BACT</name>
<organism evidence="2 3">
    <name type="scientific">Aquirufa salirivi</name>
    <dbReference type="NCBI Taxonomy" id="3104729"/>
    <lineage>
        <taxon>Bacteria</taxon>
        <taxon>Pseudomonadati</taxon>
        <taxon>Bacteroidota</taxon>
        <taxon>Cytophagia</taxon>
        <taxon>Cytophagales</taxon>
        <taxon>Flectobacillaceae</taxon>
        <taxon>Aquirufa</taxon>
    </lineage>
</organism>
<evidence type="ECO:0008006" key="4">
    <source>
        <dbReference type="Google" id="ProtNLM"/>
    </source>
</evidence>
<comment type="caution">
    <text evidence="2">The sequence shown here is derived from an EMBL/GenBank/DDBJ whole genome shotgun (WGS) entry which is preliminary data.</text>
</comment>
<keyword evidence="3" id="KW-1185">Reference proteome</keyword>
<proteinExistence type="predicted"/>
<protein>
    <recommendedName>
        <fullName evidence="4">Thioredoxin-like fold domain-containing protein</fullName>
    </recommendedName>
</protein>
<dbReference type="InterPro" id="IPR036249">
    <property type="entry name" value="Thioredoxin-like_sf"/>
</dbReference>
<evidence type="ECO:0000313" key="2">
    <source>
        <dbReference type="EMBL" id="MFL0160851.1"/>
    </source>
</evidence>
<keyword evidence="1" id="KW-0472">Membrane</keyword>
<dbReference type="SUPFAM" id="SSF52833">
    <property type="entry name" value="Thioredoxin-like"/>
    <property type="match status" value="1"/>
</dbReference>